<gene>
    <name evidence="5" type="primary">gsiB_9</name>
    <name evidence="5" type="ORF">SAMEA1982600_04566</name>
</gene>
<name>A0A157RAQ1_9BORD</name>
<dbReference type="Gene3D" id="3.10.105.10">
    <property type="entry name" value="Dipeptide-binding Protein, Domain 3"/>
    <property type="match status" value="1"/>
</dbReference>
<proteinExistence type="inferred from homology"/>
<dbReference type="InterPro" id="IPR000914">
    <property type="entry name" value="SBP_5_dom"/>
</dbReference>
<dbReference type="RefSeq" id="WP_066419659.1">
    <property type="nucleotide sequence ID" value="NZ_FKBS01000029.1"/>
</dbReference>
<reference evidence="5 6" key="1">
    <citation type="submission" date="2016-03" db="EMBL/GenBank/DDBJ databases">
        <authorList>
            <consortium name="Pathogen Informatics"/>
        </authorList>
    </citation>
    <scope>NUCLEOTIDE SEQUENCE [LARGE SCALE GENOMIC DNA]</scope>
    <source>
        <strain evidence="5 6">NCTC13364</strain>
    </source>
</reference>
<dbReference type="InterPro" id="IPR030678">
    <property type="entry name" value="Peptide/Ni-bd"/>
</dbReference>
<organism evidence="5 6">
    <name type="scientific">Bordetella ansorpii</name>
    <dbReference type="NCBI Taxonomy" id="288768"/>
    <lineage>
        <taxon>Bacteria</taxon>
        <taxon>Pseudomonadati</taxon>
        <taxon>Pseudomonadota</taxon>
        <taxon>Betaproteobacteria</taxon>
        <taxon>Burkholderiales</taxon>
        <taxon>Alcaligenaceae</taxon>
        <taxon>Bordetella</taxon>
    </lineage>
</organism>
<dbReference type="GO" id="GO:0015833">
    <property type="term" value="P:peptide transport"/>
    <property type="evidence" value="ECO:0007669"/>
    <property type="project" value="TreeGrafter"/>
</dbReference>
<evidence type="ECO:0000256" key="3">
    <source>
        <dbReference type="SAM" id="SignalP"/>
    </source>
</evidence>
<protein>
    <submittedName>
        <fullName evidence="5">Extracellular substrate-binding protein</fullName>
    </submittedName>
</protein>
<keyword evidence="2 3" id="KW-0732">Signal</keyword>
<dbReference type="Gene3D" id="3.90.76.10">
    <property type="entry name" value="Dipeptide-binding Protein, Domain 1"/>
    <property type="match status" value="1"/>
</dbReference>
<evidence type="ECO:0000256" key="1">
    <source>
        <dbReference type="ARBA" id="ARBA00005695"/>
    </source>
</evidence>
<dbReference type="Proteomes" id="UP000077037">
    <property type="component" value="Unassembled WGS sequence"/>
</dbReference>
<dbReference type="Pfam" id="PF00496">
    <property type="entry name" value="SBP_bac_5"/>
    <property type="match status" value="1"/>
</dbReference>
<dbReference type="InterPro" id="IPR039424">
    <property type="entry name" value="SBP_5"/>
</dbReference>
<dbReference type="PROSITE" id="PS01040">
    <property type="entry name" value="SBP_BACTERIAL_5"/>
    <property type="match status" value="1"/>
</dbReference>
<feature type="signal peptide" evidence="3">
    <location>
        <begin position="1"/>
        <end position="25"/>
    </location>
</feature>
<dbReference type="InterPro" id="IPR023765">
    <property type="entry name" value="SBP_5_CS"/>
</dbReference>
<dbReference type="SUPFAM" id="SSF53850">
    <property type="entry name" value="Periplasmic binding protein-like II"/>
    <property type="match status" value="1"/>
</dbReference>
<dbReference type="PANTHER" id="PTHR30290">
    <property type="entry name" value="PERIPLASMIC BINDING COMPONENT OF ABC TRANSPORTER"/>
    <property type="match status" value="1"/>
</dbReference>
<dbReference type="PANTHER" id="PTHR30290:SF38">
    <property type="entry name" value="D,D-DIPEPTIDE-BINDING PERIPLASMIC PROTEIN DDPA-RELATED"/>
    <property type="match status" value="1"/>
</dbReference>
<evidence type="ECO:0000313" key="5">
    <source>
        <dbReference type="EMBL" id="SAI54966.1"/>
    </source>
</evidence>
<dbReference type="GO" id="GO:0043190">
    <property type="term" value="C:ATP-binding cassette (ABC) transporter complex"/>
    <property type="evidence" value="ECO:0007669"/>
    <property type="project" value="InterPro"/>
</dbReference>
<evidence type="ECO:0000313" key="6">
    <source>
        <dbReference type="Proteomes" id="UP000077037"/>
    </source>
</evidence>
<dbReference type="GO" id="GO:1904680">
    <property type="term" value="F:peptide transmembrane transporter activity"/>
    <property type="evidence" value="ECO:0007669"/>
    <property type="project" value="TreeGrafter"/>
</dbReference>
<dbReference type="PIRSF" id="PIRSF002741">
    <property type="entry name" value="MppA"/>
    <property type="match status" value="1"/>
</dbReference>
<sequence>MNRRTFILSPLVAAVAQSLPLSVFAQAKPRVFRWVPQSDLTLLDPVFTTASVTQNHGQLVFDTLYGLDAQYQPHPQMAEGHAVSDDKLTWTIKLREGLKFHDGSAVGAKDVIASIKRWGSRDLMGGSLIGVTKSMDAVDERTVRITLTEPFPLILHALGRQATSMAVIMPERLASQPSNAAIKEMIGSGPFRFVADKWLSGSRVVYERFADYVPRSKDEKPSFTAGPKIAHVPGVQWNVISDSATAIAALQAGEVDGVERVNNDFIGMLKEMPDITLVKSALPTVNILRFNHLHAPFDNVEIRRAVLSAINQTDFMTAANGSTFPEYWSDRCGVFVPGSPMDSAAGMEKLTGKRDLEAAKAAIKKAGYNNEPIVLLDPVDFPAHHASALVAADLLKKLGFNVDVQSVDWGTAVQRRNSQAAPKEGGWHIAFTGLTGTNNLDPAGHLAIRGNGKKAWFGWPDSPRLEALRTAWFKAPDLDTQKKICAQIQEQVFLEVPYIPLGATYGVSAIRKEWKDFQPQMPLFYTLRHA</sequence>
<dbReference type="EMBL" id="FKBS01000029">
    <property type="protein sequence ID" value="SAI54966.1"/>
    <property type="molecule type" value="Genomic_DNA"/>
</dbReference>
<dbReference type="GO" id="GO:0030288">
    <property type="term" value="C:outer membrane-bounded periplasmic space"/>
    <property type="evidence" value="ECO:0007669"/>
    <property type="project" value="UniProtKB-ARBA"/>
</dbReference>
<dbReference type="AlphaFoldDB" id="A0A157RAQ1"/>
<evidence type="ECO:0000256" key="2">
    <source>
        <dbReference type="ARBA" id="ARBA00022729"/>
    </source>
</evidence>
<feature type="chain" id="PRO_5007615564" evidence="3">
    <location>
        <begin position="26"/>
        <end position="530"/>
    </location>
</feature>
<dbReference type="Gene3D" id="3.40.190.10">
    <property type="entry name" value="Periplasmic binding protein-like II"/>
    <property type="match status" value="1"/>
</dbReference>
<accession>A0A157RAQ1</accession>
<comment type="similarity">
    <text evidence="1">Belongs to the bacterial solute-binding protein 5 family.</text>
</comment>
<dbReference type="OrthoDB" id="9801799at2"/>
<feature type="domain" description="Solute-binding protein family 5" evidence="4">
    <location>
        <begin position="72"/>
        <end position="442"/>
    </location>
</feature>
<evidence type="ECO:0000259" key="4">
    <source>
        <dbReference type="Pfam" id="PF00496"/>
    </source>
</evidence>
<dbReference type="CDD" id="cd08502">
    <property type="entry name" value="PBP2_NikA_DppA_OppA_like_16"/>
    <property type="match status" value="1"/>
</dbReference>